<dbReference type="GO" id="GO:0004525">
    <property type="term" value="F:ribonuclease III activity"/>
    <property type="evidence" value="ECO:0007669"/>
    <property type="project" value="InterPro"/>
</dbReference>
<dbReference type="InterPro" id="IPR008226">
    <property type="entry name" value="Mini3_fam"/>
</dbReference>
<comment type="function">
    <text evidence="4">Involved in correct processing of both the 5' and 3' ends of 23S rRNA precursor. Processes 30S rRNA precursor transcript even in absence of ribonuclease 3 (Rnc); Rnc processes 30S rRNA into smaller rRNA precursors.</text>
</comment>
<dbReference type="GO" id="GO:0005737">
    <property type="term" value="C:cytoplasm"/>
    <property type="evidence" value="ECO:0007669"/>
    <property type="project" value="UniProtKB-SubCell"/>
</dbReference>
<feature type="active site" evidence="4">
    <location>
        <position position="16"/>
    </location>
</feature>
<dbReference type="EC" id="3.1.26.-" evidence="4"/>
<keyword evidence="4" id="KW-0699">rRNA-binding</keyword>
<keyword evidence="1 4" id="KW-0540">Nuclease</keyword>
<keyword evidence="3 4" id="KW-0378">Hydrolase</keyword>
<comment type="subunit">
    <text evidence="4">Homodimer.</text>
</comment>
<dbReference type="HAMAP" id="MF_01468">
    <property type="entry name" value="RNase_Mini_III"/>
    <property type="match status" value="1"/>
</dbReference>
<keyword evidence="4" id="KW-0460">Magnesium</keyword>
<comment type="caution">
    <text evidence="6">The sequence shown here is derived from an EMBL/GenBank/DDBJ whole genome shotgun (WGS) entry which is preliminary data.</text>
</comment>
<sequence length="126" mass="14449">MELQGLNGTTLAYIGDALYSLQIREYLVEKGLQRPNDLQKESVKYVSAVAQAKFLQAMLEQGLLTTEEQAIVKRGRNTNIHSRAKNADMITYRFSTGFEALWGYLYLSKQRERIDELLKFVLAQEV</sequence>
<keyword evidence="7" id="KW-1185">Reference proteome</keyword>
<evidence type="ECO:0000259" key="5">
    <source>
        <dbReference type="Pfam" id="PF00636"/>
    </source>
</evidence>
<dbReference type="GO" id="GO:0019843">
    <property type="term" value="F:rRNA binding"/>
    <property type="evidence" value="ECO:0007669"/>
    <property type="project" value="UniProtKB-UniRule"/>
</dbReference>
<evidence type="ECO:0000313" key="7">
    <source>
        <dbReference type="Proteomes" id="UP000294743"/>
    </source>
</evidence>
<dbReference type="InterPro" id="IPR000999">
    <property type="entry name" value="RNase_III_dom"/>
</dbReference>
<comment type="cofactor">
    <cofactor evidence="4">
        <name>Mg(2+)</name>
        <dbReference type="ChEBI" id="CHEBI:18420"/>
    </cofactor>
</comment>
<name>A0A4R7ZHM4_9FIRM</name>
<evidence type="ECO:0000256" key="2">
    <source>
        <dbReference type="ARBA" id="ARBA00022759"/>
    </source>
</evidence>
<dbReference type="Proteomes" id="UP000294743">
    <property type="component" value="Unassembled WGS sequence"/>
</dbReference>
<keyword evidence="4" id="KW-0963">Cytoplasm</keyword>
<dbReference type="GO" id="GO:0006364">
    <property type="term" value="P:rRNA processing"/>
    <property type="evidence" value="ECO:0007669"/>
    <property type="project" value="UniProtKB-UniRule"/>
</dbReference>
<reference evidence="6 7" key="1">
    <citation type="submission" date="2019-03" db="EMBL/GenBank/DDBJ databases">
        <title>Genomic Encyclopedia of Type Strains, Phase IV (KMG-IV): sequencing the most valuable type-strain genomes for metagenomic binning, comparative biology and taxonomic classification.</title>
        <authorList>
            <person name="Goeker M."/>
        </authorList>
    </citation>
    <scope>NUCLEOTIDE SEQUENCE [LARGE SCALE GENOMIC DNA]</scope>
    <source>
        <strain evidence="6 7">DSM 28867</strain>
    </source>
</reference>
<evidence type="ECO:0000313" key="6">
    <source>
        <dbReference type="EMBL" id="TDW16725.1"/>
    </source>
</evidence>
<dbReference type="OrthoDB" id="46571at2"/>
<dbReference type="EMBL" id="SODD01000020">
    <property type="protein sequence ID" value="TDW16725.1"/>
    <property type="molecule type" value="Genomic_DNA"/>
</dbReference>
<dbReference type="SUPFAM" id="SSF69065">
    <property type="entry name" value="RNase III domain-like"/>
    <property type="match status" value="1"/>
</dbReference>
<dbReference type="Gene3D" id="1.10.1520.10">
    <property type="entry name" value="Ribonuclease III domain"/>
    <property type="match status" value="1"/>
</dbReference>
<accession>A0A4R7ZHM4</accession>
<dbReference type="InterPro" id="IPR036389">
    <property type="entry name" value="RNase_III_sf"/>
</dbReference>
<comment type="subcellular location">
    <subcellularLocation>
        <location evidence="4">Cytoplasm</location>
    </subcellularLocation>
</comment>
<comment type="similarity">
    <text evidence="4">Belongs to the MrnC RNase family.</text>
</comment>
<organism evidence="6 7">
    <name type="scientific">Breznakia blatticola</name>
    <dbReference type="NCBI Taxonomy" id="1754012"/>
    <lineage>
        <taxon>Bacteria</taxon>
        <taxon>Bacillati</taxon>
        <taxon>Bacillota</taxon>
        <taxon>Erysipelotrichia</taxon>
        <taxon>Erysipelotrichales</taxon>
        <taxon>Erysipelotrichaceae</taxon>
        <taxon>Breznakia</taxon>
    </lineage>
</organism>
<dbReference type="RefSeq" id="WP_134169668.1">
    <property type="nucleotide sequence ID" value="NZ_SODD01000020.1"/>
</dbReference>
<keyword evidence="2 4" id="KW-0255">Endonuclease</keyword>
<dbReference type="Pfam" id="PF00636">
    <property type="entry name" value="Ribonuclease_3"/>
    <property type="match status" value="1"/>
</dbReference>
<dbReference type="PIRSF" id="PIRSF005520">
    <property type="entry name" value="UCP005520"/>
    <property type="match status" value="1"/>
</dbReference>
<evidence type="ECO:0000256" key="4">
    <source>
        <dbReference type="HAMAP-Rule" id="MF_01468"/>
    </source>
</evidence>
<keyword evidence="4" id="KW-0690">Ribosome biogenesis</keyword>
<evidence type="ECO:0000256" key="1">
    <source>
        <dbReference type="ARBA" id="ARBA00022722"/>
    </source>
</evidence>
<protein>
    <recommendedName>
        <fullName evidence="4">Mini-ribonuclease 3</fullName>
        <shortName evidence="4">Mini-3</shortName>
        <shortName evidence="4">Mini-RNase 3</shortName>
        <ecNumber evidence="4">3.1.26.-</ecNumber>
    </recommendedName>
    <alternativeName>
        <fullName evidence="4">Mini-RNase III</fullName>
        <shortName evidence="4">Mini-III</shortName>
    </alternativeName>
</protein>
<dbReference type="PANTHER" id="PTHR34276">
    <property type="entry name" value="MINI-RIBONUCLEASE 3"/>
    <property type="match status" value="1"/>
</dbReference>
<proteinExistence type="inferred from homology"/>
<keyword evidence="4" id="KW-0694">RNA-binding</keyword>
<feature type="domain" description="RNase III" evidence="5">
    <location>
        <begin position="10"/>
        <end position="109"/>
    </location>
</feature>
<evidence type="ECO:0000256" key="3">
    <source>
        <dbReference type="ARBA" id="ARBA00022801"/>
    </source>
</evidence>
<keyword evidence="4" id="KW-0698">rRNA processing</keyword>
<dbReference type="PANTHER" id="PTHR34276:SF1">
    <property type="entry name" value="MINI-RIBONUCLEASE 3"/>
    <property type="match status" value="1"/>
</dbReference>
<dbReference type="AlphaFoldDB" id="A0A4R7ZHM4"/>
<gene>
    <name evidence="4" type="primary">mrnC</name>
    <name evidence="6" type="ORF">EDD63_1205</name>
</gene>